<evidence type="ECO:0000259" key="2">
    <source>
        <dbReference type="Pfam" id="PF16900"/>
    </source>
</evidence>
<keyword evidence="5" id="KW-1185">Reference proteome</keyword>
<dbReference type="PANTHER" id="PTHR23274:SF51">
    <property type="entry name" value="OS03G0423850 PROTEIN"/>
    <property type="match status" value="1"/>
</dbReference>
<dbReference type="InterPro" id="IPR049163">
    <property type="entry name" value="Pif1-like_2B_dom"/>
</dbReference>
<evidence type="ECO:0000313" key="5">
    <source>
        <dbReference type="Proteomes" id="UP000596660"/>
    </source>
</evidence>
<organism evidence="4 5">
    <name type="scientific">Chenopodium quinoa</name>
    <name type="common">Quinoa</name>
    <dbReference type="NCBI Taxonomy" id="63459"/>
    <lineage>
        <taxon>Eukaryota</taxon>
        <taxon>Viridiplantae</taxon>
        <taxon>Streptophyta</taxon>
        <taxon>Embryophyta</taxon>
        <taxon>Tracheophyta</taxon>
        <taxon>Spermatophyta</taxon>
        <taxon>Magnoliopsida</taxon>
        <taxon>eudicotyledons</taxon>
        <taxon>Gunneridae</taxon>
        <taxon>Pentapetalae</taxon>
        <taxon>Caryophyllales</taxon>
        <taxon>Chenopodiaceae</taxon>
        <taxon>Chenopodioideae</taxon>
        <taxon>Atripliceae</taxon>
        <taxon>Chenopodium</taxon>
    </lineage>
</organism>
<evidence type="ECO:0000259" key="3">
    <source>
        <dbReference type="Pfam" id="PF21530"/>
    </source>
</evidence>
<dbReference type="EnsemblPlants" id="AUR62033111-RA">
    <property type="protein sequence ID" value="AUR62033111-RA:cds"/>
    <property type="gene ID" value="AUR62033111"/>
</dbReference>
<keyword evidence="1" id="KW-0238">DNA-binding</keyword>
<dbReference type="InterPro" id="IPR027417">
    <property type="entry name" value="P-loop_NTPase"/>
</dbReference>
<dbReference type="GO" id="GO:0003677">
    <property type="term" value="F:DNA binding"/>
    <property type="evidence" value="ECO:0007669"/>
    <property type="project" value="UniProtKB-KW"/>
</dbReference>
<dbReference type="Proteomes" id="UP000596660">
    <property type="component" value="Unplaced"/>
</dbReference>
<dbReference type="SUPFAM" id="SSF52540">
    <property type="entry name" value="P-loop containing nucleoside triphosphate hydrolases"/>
    <property type="match status" value="1"/>
</dbReference>
<evidence type="ECO:0000256" key="1">
    <source>
        <dbReference type="ARBA" id="ARBA00023125"/>
    </source>
</evidence>
<dbReference type="GO" id="GO:0005657">
    <property type="term" value="C:replication fork"/>
    <property type="evidence" value="ECO:0007669"/>
    <property type="project" value="TreeGrafter"/>
</dbReference>
<dbReference type="AlphaFoldDB" id="A0A803MPB0"/>
<dbReference type="Pfam" id="PF21530">
    <property type="entry name" value="Pif1_2B_dom"/>
    <property type="match status" value="1"/>
</dbReference>
<dbReference type="PANTHER" id="PTHR23274">
    <property type="entry name" value="DNA HELICASE-RELATED"/>
    <property type="match status" value="1"/>
</dbReference>
<accession>A0A803MPB0</accession>
<dbReference type="InterPro" id="IPR031657">
    <property type="entry name" value="REPA_OB_2"/>
</dbReference>
<proteinExistence type="predicted"/>
<feature type="domain" description="Replication protein A OB" evidence="2">
    <location>
        <begin position="297"/>
        <end position="396"/>
    </location>
</feature>
<evidence type="ECO:0000313" key="4">
    <source>
        <dbReference type="EnsemblPlants" id="AUR62033111-RA:cds"/>
    </source>
</evidence>
<name>A0A803MPB0_CHEQI</name>
<dbReference type="Pfam" id="PF16900">
    <property type="entry name" value="REPA_OB_2"/>
    <property type="match status" value="1"/>
</dbReference>
<reference evidence="4" key="2">
    <citation type="submission" date="2021-03" db="UniProtKB">
        <authorList>
            <consortium name="EnsemblPlants"/>
        </authorList>
    </citation>
    <scope>IDENTIFICATION</scope>
</reference>
<dbReference type="InterPro" id="IPR012340">
    <property type="entry name" value="NA-bd_OB-fold"/>
</dbReference>
<dbReference type="Gene3D" id="2.40.50.140">
    <property type="entry name" value="Nucleic acid-binding proteins"/>
    <property type="match status" value="1"/>
</dbReference>
<evidence type="ECO:0008006" key="6">
    <source>
        <dbReference type="Google" id="ProtNLM"/>
    </source>
</evidence>
<feature type="domain" description="DNA helicase Pif1-like 2B" evidence="3">
    <location>
        <begin position="95"/>
        <end position="137"/>
    </location>
</feature>
<protein>
    <recommendedName>
        <fullName evidence="6">ATP-dependent DNA helicase</fullName>
    </recommendedName>
</protein>
<sequence length="407" mass="46044">MPPYEDGKNIKLPKPLVVPYDNEDSSLQLLVKSIYLDISNTTSDSFLATKRAILTSNEHATKINSLLVHQLPESAYDYKSFDNCTNDLSEQYPFEFLNSLAPSSLPPHHLTLKVGSPIILLRNLDPTSGLCNGTRLVCRAFFPNVIDAEIIVGHHYGQRVFIPRIPLQPSATEKYPFRFTRKQFPINLSFAMTINKSQGQTLDRVGIYLPQPVFFSWLISFLDPKNGYSTTYPRQIDISKPQLPHQSRNFTTTATLVRKHPPKTSRGGSTNLQQLVFEDAELPDTRSYLVPLTRVMEFVARDDRMDIIGIDVHIHDIATIRSKSSRLPIEVRRIELIDYNMKPVMLSVWITLVTHEVAVVAEIINTMPNLEVSRVKASTFNDGSFNTTFSSTININPSTAKVQLLRD</sequence>
<dbReference type="Gramene" id="AUR62033111-RA">
    <property type="protein sequence ID" value="AUR62033111-RA:cds"/>
    <property type="gene ID" value="AUR62033111"/>
</dbReference>
<dbReference type="GO" id="GO:0006260">
    <property type="term" value="P:DNA replication"/>
    <property type="evidence" value="ECO:0007669"/>
    <property type="project" value="TreeGrafter"/>
</dbReference>
<reference evidence="4" key="1">
    <citation type="journal article" date="2017" name="Nature">
        <title>The genome of Chenopodium quinoa.</title>
        <authorList>
            <person name="Jarvis D.E."/>
            <person name="Ho Y.S."/>
            <person name="Lightfoot D.J."/>
            <person name="Schmoeckel S.M."/>
            <person name="Li B."/>
            <person name="Borm T.J.A."/>
            <person name="Ohyanagi H."/>
            <person name="Mineta K."/>
            <person name="Michell C.T."/>
            <person name="Saber N."/>
            <person name="Kharbatia N.M."/>
            <person name="Rupper R.R."/>
            <person name="Sharp A.R."/>
            <person name="Dally N."/>
            <person name="Boughton B.A."/>
            <person name="Woo Y.H."/>
            <person name="Gao G."/>
            <person name="Schijlen E.G.W.M."/>
            <person name="Guo X."/>
            <person name="Momin A.A."/>
            <person name="Negrao S."/>
            <person name="Al-Babili S."/>
            <person name="Gehring C."/>
            <person name="Roessner U."/>
            <person name="Jung C."/>
            <person name="Murphy K."/>
            <person name="Arold S.T."/>
            <person name="Gojobori T."/>
            <person name="van der Linden C.G."/>
            <person name="van Loo E.N."/>
            <person name="Jellen E.N."/>
            <person name="Maughan P.J."/>
            <person name="Tester M."/>
        </authorList>
    </citation>
    <scope>NUCLEOTIDE SEQUENCE [LARGE SCALE GENOMIC DNA]</scope>
    <source>
        <strain evidence="4">cv. PI 614886</strain>
    </source>
</reference>